<organism evidence="1 2">
    <name type="scientific">Aequorivita lipolytica</name>
    <dbReference type="NCBI Taxonomy" id="153267"/>
    <lineage>
        <taxon>Bacteria</taxon>
        <taxon>Pseudomonadati</taxon>
        <taxon>Bacteroidota</taxon>
        <taxon>Flavobacteriia</taxon>
        <taxon>Flavobacteriales</taxon>
        <taxon>Flavobacteriaceae</taxon>
        <taxon>Aequorivita</taxon>
    </lineage>
</organism>
<name>A0A5C6YKT4_9FLAO</name>
<reference evidence="1 2" key="1">
    <citation type="submission" date="2019-08" db="EMBL/GenBank/DDBJ databases">
        <title>Genome of Aequorivita lipolytica Y10-2 (type strain).</title>
        <authorList>
            <person name="Bowman J.P."/>
        </authorList>
    </citation>
    <scope>NUCLEOTIDE SEQUENCE [LARGE SCALE GENOMIC DNA]</scope>
    <source>
        <strain evidence="1 2">Y10-2</strain>
    </source>
</reference>
<dbReference type="AlphaFoldDB" id="A0A5C6YKT4"/>
<dbReference type="Proteomes" id="UP000321945">
    <property type="component" value="Unassembled WGS sequence"/>
</dbReference>
<protein>
    <submittedName>
        <fullName evidence="1">Uncharacterized protein</fullName>
    </submittedName>
</protein>
<evidence type="ECO:0000313" key="2">
    <source>
        <dbReference type="Proteomes" id="UP000321945"/>
    </source>
</evidence>
<evidence type="ECO:0000313" key="1">
    <source>
        <dbReference type="EMBL" id="TXD67812.1"/>
    </source>
</evidence>
<proteinExistence type="predicted"/>
<dbReference type="EMBL" id="VORU01000025">
    <property type="protein sequence ID" value="TXD67812.1"/>
    <property type="molecule type" value="Genomic_DNA"/>
</dbReference>
<dbReference type="OrthoDB" id="1450415at2"/>
<comment type="caution">
    <text evidence="1">The sequence shown here is derived from an EMBL/GenBank/DDBJ whole genome shotgun (WGS) entry which is preliminary data.</text>
</comment>
<sequence>MNRLLLIIAILSFVSCKTDTELFDEVNEMAQFDKVYKPTLIQSGKESGFLEPMAEYSLFRIDSLYFRNLENSILANDRFKEGSFYFNIELNDFIFNNDLEIVNMSKSLITENEYDKTYYLYLLSDRETFAVYKVNH</sequence>
<keyword evidence="2" id="KW-1185">Reference proteome</keyword>
<accession>A0A5C6YKT4</accession>
<dbReference type="RefSeq" id="WP_111817170.1">
    <property type="nucleotide sequence ID" value="NZ_VORU01000025.1"/>
</dbReference>
<dbReference type="PROSITE" id="PS51257">
    <property type="entry name" value="PROKAR_LIPOPROTEIN"/>
    <property type="match status" value="1"/>
</dbReference>
<gene>
    <name evidence="1" type="ORF">ESV24_14975</name>
</gene>